<keyword evidence="8" id="KW-1185">Reference proteome</keyword>
<dbReference type="InterPro" id="IPR036291">
    <property type="entry name" value="NAD(P)-bd_dom_sf"/>
</dbReference>
<evidence type="ECO:0000259" key="6">
    <source>
        <dbReference type="SMART" id="SM00382"/>
    </source>
</evidence>
<dbReference type="InterPro" id="IPR047499">
    <property type="entry name" value="DD_AK7"/>
</dbReference>
<dbReference type="EMBL" id="JABDTM020026546">
    <property type="protein sequence ID" value="KAH0811791.1"/>
    <property type="molecule type" value="Genomic_DNA"/>
</dbReference>
<dbReference type="GO" id="GO:0005524">
    <property type="term" value="F:ATP binding"/>
    <property type="evidence" value="ECO:0007669"/>
    <property type="project" value="InterPro"/>
</dbReference>
<dbReference type="InterPro" id="IPR003593">
    <property type="entry name" value="AAA+_ATPase"/>
</dbReference>
<dbReference type="InterPro" id="IPR027417">
    <property type="entry name" value="P-loop_NTPase"/>
</dbReference>
<feature type="compositionally biased region" description="Basic and acidic residues" evidence="5">
    <location>
        <begin position="1"/>
        <end position="19"/>
    </location>
</feature>
<dbReference type="AlphaFoldDB" id="A0A8J6LG77"/>
<dbReference type="Gene3D" id="1.20.890.10">
    <property type="entry name" value="cAMP-dependent protein kinase regulatory subunit, dimerization-anchoring domain"/>
    <property type="match status" value="1"/>
</dbReference>
<feature type="domain" description="AAA+ ATPase" evidence="6">
    <location>
        <begin position="393"/>
        <end position="557"/>
    </location>
</feature>
<dbReference type="Gene3D" id="3.40.50.720">
    <property type="entry name" value="NAD(P)-binding Rossmann-like Domain"/>
    <property type="match status" value="1"/>
</dbReference>
<keyword evidence="4" id="KW-0175">Coiled coil</keyword>
<dbReference type="SUPFAM" id="SSF51735">
    <property type="entry name" value="NAD(P)-binding Rossmann-fold domains"/>
    <property type="match status" value="1"/>
</dbReference>
<dbReference type="CDD" id="cd22967">
    <property type="entry name" value="DD_AK7"/>
    <property type="match status" value="1"/>
</dbReference>
<evidence type="ECO:0000256" key="1">
    <source>
        <dbReference type="ARBA" id="ARBA00022679"/>
    </source>
</evidence>
<proteinExistence type="predicted"/>
<dbReference type="SMART" id="SM00382">
    <property type="entry name" value="AAA"/>
    <property type="match status" value="1"/>
</dbReference>
<keyword evidence="3" id="KW-0418">Kinase</keyword>
<dbReference type="Gene3D" id="3.40.50.300">
    <property type="entry name" value="P-loop containing nucleotide triphosphate hydrolases"/>
    <property type="match status" value="1"/>
</dbReference>
<organism evidence="7 8">
    <name type="scientific">Tenebrio molitor</name>
    <name type="common">Yellow mealworm beetle</name>
    <dbReference type="NCBI Taxonomy" id="7067"/>
    <lineage>
        <taxon>Eukaryota</taxon>
        <taxon>Metazoa</taxon>
        <taxon>Ecdysozoa</taxon>
        <taxon>Arthropoda</taxon>
        <taxon>Hexapoda</taxon>
        <taxon>Insecta</taxon>
        <taxon>Pterygota</taxon>
        <taxon>Neoptera</taxon>
        <taxon>Endopterygota</taxon>
        <taxon>Coleoptera</taxon>
        <taxon>Polyphaga</taxon>
        <taxon>Cucujiformia</taxon>
        <taxon>Tenebrionidae</taxon>
        <taxon>Tenebrio</taxon>
    </lineage>
</organism>
<reference evidence="7" key="1">
    <citation type="journal article" date="2020" name="J Insects Food Feed">
        <title>The yellow mealworm (Tenebrio molitor) genome: a resource for the emerging insects as food and feed industry.</title>
        <authorList>
            <person name="Eriksson T."/>
            <person name="Andere A."/>
            <person name="Kelstrup H."/>
            <person name="Emery V."/>
            <person name="Picard C."/>
        </authorList>
    </citation>
    <scope>NUCLEOTIDE SEQUENCE</scope>
    <source>
        <strain evidence="7">Stoneville</strain>
        <tissue evidence="7">Whole head</tissue>
    </source>
</reference>
<evidence type="ECO:0000256" key="3">
    <source>
        <dbReference type="ARBA" id="ARBA00022777"/>
    </source>
</evidence>
<evidence type="ECO:0000256" key="5">
    <source>
        <dbReference type="SAM" id="MobiDB-lite"/>
    </source>
</evidence>
<dbReference type="InterPro" id="IPR007858">
    <property type="entry name" value="Dpy-30_motif"/>
</dbReference>
<accession>A0A8J6LG77</accession>
<evidence type="ECO:0000256" key="2">
    <source>
        <dbReference type="ARBA" id="ARBA00022741"/>
    </source>
</evidence>
<evidence type="ECO:0000256" key="4">
    <source>
        <dbReference type="SAM" id="Coils"/>
    </source>
</evidence>
<feature type="region of interest" description="Disordered" evidence="5">
    <location>
        <begin position="67"/>
        <end position="89"/>
    </location>
</feature>
<sequence>MSEDQVHKDPEPEGRHTSDEQVAQEAESEVYKPYKVFINHVDSFHAKYFSAFITDQIYGLTKLMQGGGAEEGLGEGEEAPPKPTAENLPTNKYEVIGTLSAHFKEPTEDILYTIDENDEHFRDEILRCGYIIYDISKYPSEISKALKALSILTEQLDEVNRIGPKTYEHFAEVKIFILISTMMTWGLTKPLDPDDPELPFSEVDYKKRRPHPNYRDHYNCEKEVIKIGKKYKEKLKTYVVCTGLTYGEEEDSLDFFFRMAWYNEVLPLFNNGTNTIPFIHVRDFAKALHGLMERTPSKPQYILAVEQTPTTLKQFIRSLSKALSDNKVTNVIAEEAFLIKNMTQTIFDKFSVNVNMEPVFLVENLQIEWQSDSNIAENMNQIVREFRIRRNLRPVKIVLHGPPGSGKTHLAKKVCEYYHSKYISIPTMLYDYIKIWKESLVKPEKPKLEDTEFLGEEDMEEMEEEEDPQQILEQIREIEMFMEGGIQNIPDDYIVGLLRSYLAKNFCQNRGYVLDDYPRITEQAKELFGQSQNAGGEEEEAAEVPDGDKILPDLVVSLVATDEFITERIMTLQEEEIKDTPYAEDNILERLEKFRELNTDDNTVLNYFDELEVDILLLEVKDDDNQEEFNLIANKMGPPSTFGLTPEEEEELRKLEEQERQLALEKAELNKQLELEKAEDERKNKMEAWTETLEKLQMEEEKILVAQSEPLRHYLMKYVFPTLTKGLIELATLKPDDPVDFLAEYLFKENPEGKMFDPSYNAECEDLYGEFRRYIEKIIDEHEAFEN</sequence>
<protein>
    <recommendedName>
        <fullName evidence="6">AAA+ ATPase domain-containing protein</fullName>
    </recommendedName>
</protein>
<keyword evidence="1" id="KW-0808">Transferase</keyword>
<dbReference type="Pfam" id="PF00406">
    <property type="entry name" value="ADK"/>
    <property type="match status" value="1"/>
</dbReference>
<name>A0A8J6LG77_TENMO</name>
<feature type="coiled-coil region" evidence="4">
    <location>
        <begin position="645"/>
        <end position="699"/>
    </location>
</feature>
<dbReference type="GO" id="GO:0006139">
    <property type="term" value="P:nucleobase-containing compound metabolic process"/>
    <property type="evidence" value="ECO:0007669"/>
    <property type="project" value="InterPro"/>
</dbReference>
<dbReference type="InterPro" id="IPR000850">
    <property type="entry name" value="Adenylat/UMP-CMP_kin"/>
</dbReference>
<evidence type="ECO:0000313" key="7">
    <source>
        <dbReference type="EMBL" id="KAH0811791.1"/>
    </source>
</evidence>
<dbReference type="SUPFAM" id="SSF52540">
    <property type="entry name" value="P-loop containing nucleoside triphosphate hydrolases"/>
    <property type="match status" value="1"/>
</dbReference>
<dbReference type="Proteomes" id="UP000719412">
    <property type="component" value="Unassembled WGS sequence"/>
</dbReference>
<comment type="caution">
    <text evidence="7">The sequence shown here is derived from an EMBL/GenBank/DDBJ whole genome shotgun (WGS) entry which is preliminary data.</text>
</comment>
<dbReference type="Pfam" id="PF05186">
    <property type="entry name" value="Dpy-30"/>
    <property type="match status" value="1"/>
</dbReference>
<feature type="region of interest" description="Disordered" evidence="5">
    <location>
        <begin position="1"/>
        <end position="26"/>
    </location>
</feature>
<evidence type="ECO:0000313" key="8">
    <source>
        <dbReference type="Proteomes" id="UP000719412"/>
    </source>
</evidence>
<dbReference type="GO" id="GO:0019205">
    <property type="term" value="F:nucleobase-containing compound kinase activity"/>
    <property type="evidence" value="ECO:0007669"/>
    <property type="project" value="InterPro"/>
</dbReference>
<dbReference type="PANTHER" id="PTHR23359">
    <property type="entry name" value="NUCLEOTIDE KINASE"/>
    <property type="match status" value="1"/>
</dbReference>
<reference evidence="7" key="2">
    <citation type="submission" date="2021-08" db="EMBL/GenBank/DDBJ databases">
        <authorList>
            <person name="Eriksson T."/>
        </authorList>
    </citation>
    <scope>NUCLEOTIDE SEQUENCE</scope>
    <source>
        <strain evidence="7">Stoneville</strain>
        <tissue evidence="7">Whole head</tissue>
    </source>
</reference>
<gene>
    <name evidence="7" type="ORF">GEV33_010999</name>
</gene>
<keyword evidence="2" id="KW-0547">Nucleotide-binding</keyword>